<reference evidence="1 2" key="1">
    <citation type="journal article" date="2015" name="Nature">
        <title>rRNA introns, odd ribosomes, and small enigmatic genomes across a large radiation of phyla.</title>
        <authorList>
            <person name="Brown C.T."/>
            <person name="Hug L.A."/>
            <person name="Thomas B.C."/>
            <person name="Sharon I."/>
            <person name="Castelle C.J."/>
            <person name="Singh A."/>
            <person name="Wilkins M.J."/>
            <person name="Williams K.H."/>
            <person name="Banfield J.F."/>
        </authorList>
    </citation>
    <scope>NUCLEOTIDE SEQUENCE [LARGE SCALE GENOMIC DNA]</scope>
</reference>
<evidence type="ECO:0008006" key="3">
    <source>
        <dbReference type="Google" id="ProtNLM"/>
    </source>
</evidence>
<evidence type="ECO:0000313" key="1">
    <source>
        <dbReference type="EMBL" id="KKU80869.1"/>
    </source>
</evidence>
<dbReference type="EMBL" id="LCOQ01000007">
    <property type="protein sequence ID" value="KKU80869.1"/>
    <property type="molecule type" value="Genomic_DNA"/>
</dbReference>
<protein>
    <recommendedName>
        <fullName evidence="3">DNA alkylation repair protein</fullName>
    </recommendedName>
</protein>
<dbReference type="Pfam" id="PF08713">
    <property type="entry name" value="DNA_alkylation"/>
    <property type="match status" value="1"/>
</dbReference>
<comment type="caution">
    <text evidence="1">The sequence shown here is derived from an EMBL/GenBank/DDBJ whole genome shotgun (WGS) entry which is preliminary data.</text>
</comment>
<evidence type="ECO:0000313" key="2">
    <source>
        <dbReference type="Proteomes" id="UP000034212"/>
    </source>
</evidence>
<sequence>MNIKFERDTLLGQLKSNSRVAVSKLRTIARNWVRENKEIDSKTFIELLDLLYSGPSREEKVLASMIVGLFPTHLVTLKEARLDLWLGQLAGWEEVDSVCDEIDIWFRADQKGREHLLRVWNRHSQIEKRRASLVVLCSSVSKDSSVYLADLSFECIDILKGETHAMITKAISWLLRSLIKYHKNEVEKYLKQNAATLPKIAVREVARKLETGKK</sequence>
<dbReference type="InterPro" id="IPR014825">
    <property type="entry name" value="DNA_alkylation"/>
</dbReference>
<dbReference type="PANTHER" id="PTHR34070">
    <property type="entry name" value="ARMADILLO-TYPE FOLD"/>
    <property type="match status" value="1"/>
</dbReference>
<dbReference type="Proteomes" id="UP000034212">
    <property type="component" value="Unassembled WGS sequence"/>
</dbReference>
<dbReference type="PANTHER" id="PTHR34070:SF1">
    <property type="entry name" value="DNA ALKYLATION REPAIR PROTEIN"/>
    <property type="match status" value="1"/>
</dbReference>
<accession>A0A0G1TGG3</accession>
<organism evidence="1 2">
    <name type="scientific">Candidatus Gottesmanbacteria bacterium GW2011_GWA1_47_8</name>
    <dbReference type="NCBI Taxonomy" id="1618438"/>
    <lineage>
        <taxon>Bacteria</taxon>
        <taxon>Candidatus Gottesmaniibacteriota</taxon>
    </lineage>
</organism>
<dbReference type="InterPro" id="IPR016024">
    <property type="entry name" value="ARM-type_fold"/>
</dbReference>
<dbReference type="AlphaFoldDB" id="A0A0G1TGG3"/>
<name>A0A0G1TGG3_9BACT</name>
<proteinExistence type="predicted"/>
<dbReference type="SUPFAM" id="SSF48371">
    <property type="entry name" value="ARM repeat"/>
    <property type="match status" value="1"/>
</dbReference>
<gene>
    <name evidence="1" type="ORF">UY08_C0007G0007</name>
</gene>
<dbReference type="CDD" id="cd06561">
    <property type="entry name" value="AlkD_like"/>
    <property type="match status" value="1"/>
</dbReference>
<dbReference type="Gene3D" id="1.25.10.90">
    <property type="match status" value="1"/>
</dbReference>